<accession>A0A1H5DU53</accession>
<sequence>MPYCVEVVRFTLSDNDIETFIGRRQEAIREVKAAHPALWSVPLCSRREDGTWIDVWIYETKDAADAANADAENLPKFLAMAELLGNLEIEASEMPDGAVSPI</sequence>
<dbReference type="EMBL" id="FNTL01000004">
    <property type="protein sequence ID" value="SED82306.1"/>
    <property type="molecule type" value="Genomic_DNA"/>
</dbReference>
<protein>
    <recommendedName>
        <fullName evidence="3">ABM domain-containing protein</fullName>
    </recommendedName>
</protein>
<dbReference type="Proteomes" id="UP000183407">
    <property type="component" value="Unassembled WGS sequence"/>
</dbReference>
<dbReference type="OrthoDB" id="4466288at2"/>
<reference evidence="2" key="1">
    <citation type="submission" date="2016-10" db="EMBL/GenBank/DDBJ databases">
        <authorList>
            <person name="Varghese N."/>
        </authorList>
    </citation>
    <scope>NUCLEOTIDE SEQUENCE [LARGE SCALE GENOMIC DNA]</scope>
    <source>
        <strain evidence="2">DSM 44719</strain>
    </source>
</reference>
<organism evidence="1 2">
    <name type="scientific">Rhodococcus jostii</name>
    <dbReference type="NCBI Taxonomy" id="132919"/>
    <lineage>
        <taxon>Bacteria</taxon>
        <taxon>Bacillati</taxon>
        <taxon>Actinomycetota</taxon>
        <taxon>Actinomycetes</taxon>
        <taxon>Mycobacteriales</taxon>
        <taxon>Nocardiaceae</taxon>
        <taxon>Rhodococcus</taxon>
    </lineage>
</organism>
<dbReference type="AlphaFoldDB" id="A0A1H5DU53"/>
<evidence type="ECO:0000313" key="2">
    <source>
        <dbReference type="Proteomes" id="UP000183407"/>
    </source>
</evidence>
<dbReference type="SUPFAM" id="SSF54909">
    <property type="entry name" value="Dimeric alpha+beta barrel"/>
    <property type="match status" value="1"/>
</dbReference>
<name>A0A1H5DU53_RHOJO</name>
<evidence type="ECO:0000313" key="1">
    <source>
        <dbReference type="EMBL" id="SED82306.1"/>
    </source>
</evidence>
<proteinExistence type="predicted"/>
<gene>
    <name evidence="1" type="ORF">SAMN04490220_5677</name>
</gene>
<evidence type="ECO:0008006" key="3">
    <source>
        <dbReference type="Google" id="ProtNLM"/>
    </source>
</evidence>
<dbReference type="InterPro" id="IPR011008">
    <property type="entry name" value="Dimeric_a/b-barrel"/>
</dbReference>